<gene>
    <name evidence="2" type="ORF">PAHA3_5257</name>
</gene>
<dbReference type="RefSeq" id="WP_062837491.1">
    <property type="nucleotide sequence ID" value="NZ_BCNV01000007.1"/>
</dbReference>
<accession>A0A100VST9</accession>
<feature type="domain" description="YdhG-like" evidence="1">
    <location>
        <begin position="21"/>
        <end position="111"/>
    </location>
</feature>
<dbReference type="EMBL" id="BCNV01000007">
    <property type="protein sequence ID" value="GAS85136.1"/>
    <property type="molecule type" value="Genomic_DNA"/>
</dbReference>
<evidence type="ECO:0000313" key="3">
    <source>
        <dbReference type="Proteomes" id="UP000069697"/>
    </source>
</evidence>
<dbReference type="Proteomes" id="UP000069697">
    <property type="component" value="Unassembled WGS sequence"/>
</dbReference>
<organism evidence="2 3">
    <name type="scientific">Paenibacillus amylolyticus</name>
    <dbReference type="NCBI Taxonomy" id="1451"/>
    <lineage>
        <taxon>Bacteria</taxon>
        <taxon>Bacillati</taxon>
        <taxon>Bacillota</taxon>
        <taxon>Bacilli</taxon>
        <taxon>Bacillales</taxon>
        <taxon>Paenibacillaceae</taxon>
        <taxon>Paenibacillus</taxon>
    </lineage>
</organism>
<name>A0A100VST9_PAEAM</name>
<sequence length="115" mass="13091">MTKNAEVTAFIEQIQIPWQVEIAGQLRQLVHDTIPDVQERVQYKKPHFLKNGKYAAVISPSKQAVSFTIFHATELDLPDGIFEGPEERKTIKLKEKDTPDYEWLAGLLKQASADL</sequence>
<dbReference type="Gene3D" id="3.90.1150.200">
    <property type="match status" value="1"/>
</dbReference>
<evidence type="ECO:0000313" key="2">
    <source>
        <dbReference type="EMBL" id="GAS85136.1"/>
    </source>
</evidence>
<reference evidence="2 3" key="1">
    <citation type="journal article" date="2016" name="Genome Announc.">
        <title>Draft Genome Sequence of Paenibacillus amylolyticus Heshi-A3, Isolated from Fermented Rice Bran in a Japanese Fermented Seafood Dish.</title>
        <authorList>
            <person name="Akuzawa S."/>
            <person name="Nagaoka J."/>
            <person name="Kanekatsu M."/>
            <person name="Kubota E."/>
            <person name="Ohtake R."/>
            <person name="Suzuki T."/>
            <person name="Kanesaki Y."/>
        </authorList>
    </citation>
    <scope>NUCLEOTIDE SEQUENCE [LARGE SCALE GENOMIC DNA]</scope>
    <source>
        <strain evidence="2 3">Heshi-A3</strain>
    </source>
</reference>
<evidence type="ECO:0000259" key="1">
    <source>
        <dbReference type="Pfam" id="PF08818"/>
    </source>
</evidence>
<dbReference type="Pfam" id="PF08818">
    <property type="entry name" value="DUF1801"/>
    <property type="match status" value="1"/>
</dbReference>
<proteinExistence type="predicted"/>
<dbReference type="AlphaFoldDB" id="A0A100VST9"/>
<comment type="caution">
    <text evidence="2">The sequence shown here is derived from an EMBL/GenBank/DDBJ whole genome shotgun (WGS) entry which is preliminary data.</text>
</comment>
<protein>
    <recommendedName>
        <fullName evidence="1">YdhG-like domain-containing protein</fullName>
    </recommendedName>
</protein>
<reference evidence="3" key="2">
    <citation type="submission" date="2016-01" db="EMBL/GenBank/DDBJ databases">
        <title>Draft Genome Sequence of Paenibacillus amylolyticus Heshi-A3 that Was Isolated from Fermented Rice Bran with Aging Salted Mackerel, Which Was Named Heshiko as Traditional Fermented Seafood in Japan.</title>
        <authorList>
            <person name="Akuzawa S."/>
            <person name="Nakagawa J."/>
            <person name="Kanekatsu T."/>
            <person name="Kubota E."/>
            <person name="Ohtake R."/>
            <person name="Suzuki T."/>
            <person name="Kanesaki Y."/>
        </authorList>
    </citation>
    <scope>NUCLEOTIDE SEQUENCE [LARGE SCALE GENOMIC DNA]</scope>
    <source>
        <strain evidence="3">Heshi-A3</strain>
    </source>
</reference>
<dbReference type="InterPro" id="IPR014922">
    <property type="entry name" value="YdhG-like"/>
</dbReference>
<dbReference type="SUPFAM" id="SSF159888">
    <property type="entry name" value="YdhG-like"/>
    <property type="match status" value="1"/>
</dbReference>